<evidence type="ECO:0000313" key="2">
    <source>
        <dbReference type="EMBL" id="KAL0102580.1"/>
    </source>
</evidence>
<reference evidence="2 3" key="1">
    <citation type="submission" date="2023-03" db="EMBL/GenBank/DDBJ databases">
        <title>High recombination rates correlate with genetic variation in Cardiocondyla obscurior ants.</title>
        <authorList>
            <person name="Errbii M."/>
        </authorList>
    </citation>
    <scope>NUCLEOTIDE SEQUENCE [LARGE SCALE GENOMIC DNA]</scope>
    <source>
        <strain evidence="2">Alpha-2009</strain>
        <tissue evidence="2">Whole body</tissue>
    </source>
</reference>
<dbReference type="AlphaFoldDB" id="A0AAW2EHY1"/>
<protein>
    <submittedName>
        <fullName evidence="2">Uncharacterized protein</fullName>
    </submittedName>
</protein>
<organism evidence="2 3">
    <name type="scientific">Cardiocondyla obscurior</name>
    <dbReference type="NCBI Taxonomy" id="286306"/>
    <lineage>
        <taxon>Eukaryota</taxon>
        <taxon>Metazoa</taxon>
        <taxon>Ecdysozoa</taxon>
        <taxon>Arthropoda</taxon>
        <taxon>Hexapoda</taxon>
        <taxon>Insecta</taxon>
        <taxon>Pterygota</taxon>
        <taxon>Neoptera</taxon>
        <taxon>Endopterygota</taxon>
        <taxon>Hymenoptera</taxon>
        <taxon>Apocrita</taxon>
        <taxon>Aculeata</taxon>
        <taxon>Formicoidea</taxon>
        <taxon>Formicidae</taxon>
        <taxon>Myrmicinae</taxon>
        <taxon>Cardiocondyla</taxon>
    </lineage>
</organism>
<dbReference type="Proteomes" id="UP001430953">
    <property type="component" value="Unassembled WGS sequence"/>
</dbReference>
<dbReference type="EMBL" id="JADYXP020000022">
    <property type="protein sequence ID" value="KAL0102580.1"/>
    <property type="molecule type" value="Genomic_DNA"/>
</dbReference>
<sequence length="82" mass="9254">MEVESSRRGITRASAWRGTTRRGSRRGIHHSQPTSPASQPVWATATSTTTTTAKMLRKKRGEGQRINSSIYQLLRFCTEITY</sequence>
<feature type="compositionally biased region" description="Low complexity" evidence="1">
    <location>
        <begin position="43"/>
        <end position="53"/>
    </location>
</feature>
<keyword evidence="3" id="KW-1185">Reference proteome</keyword>
<evidence type="ECO:0000256" key="1">
    <source>
        <dbReference type="SAM" id="MobiDB-lite"/>
    </source>
</evidence>
<gene>
    <name evidence="2" type="ORF">PUN28_018108</name>
</gene>
<comment type="caution">
    <text evidence="2">The sequence shown here is derived from an EMBL/GenBank/DDBJ whole genome shotgun (WGS) entry which is preliminary data.</text>
</comment>
<name>A0AAW2EHY1_9HYME</name>
<feature type="compositionally biased region" description="Basic residues" evidence="1">
    <location>
        <begin position="19"/>
        <end position="29"/>
    </location>
</feature>
<accession>A0AAW2EHY1</accession>
<proteinExistence type="predicted"/>
<feature type="region of interest" description="Disordered" evidence="1">
    <location>
        <begin position="1"/>
        <end position="62"/>
    </location>
</feature>
<evidence type="ECO:0000313" key="3">
    <source>
        <dbReference type="Proteomes" id="UP001430953"/>
    </source>
</evidence>